<dbReference type="Proteomes" id="UP000694892">
    <property type="component" value="Chromosome 1L"/>
</dbReference>
<organism evidence="2 3">
    <name type="scientific">Xenopus laevis</name>
    <name type="common">African clawed frog</name>
    <dbReference type="NCBI Taxonomy" id="8355"/>
    <lineage>
        <taxon>Eukaryota</taxon>
        <taxon>Metazoa</taxon>
        <taxon>Chordata</taxon>
        <taxon>Craniata</taxon>
        <taxon>Vertebrata</taxon>
        <taxon>Euteleostomi</taxon>
        <taxon>Amphibia</taxon>
        <taxon>Batrachia</taxon>
        <taxon>Anura</taxon>
        <taxon>Pipoidea</taxon>
        <taxon>Pipidae</taxon>
        <taxon>Xenopodinae</taxon>
        <taxon>Xenopus</taxon>
        <taxon>Xenopus</taxon>
    </lineage>
</organism>
<name>A0A974I3E8_XENLA</name>
<protein>
    <submittedName>
        <fullName evidence="2">Uncharacterized protein</fullName>
    </submittedName>
</protein>
<evidence type="ECO:0000313" key="2">
    <source>
        <dbReference type="EMBL" id="OCU00235.1"/>
    </source>
</evidence>
<proteinExistence type="predicted"/>
<dbReference type="AlphaFoldDB" id="A0A974I3E8"/>
<feature type="compositionally biased region" description="Basic and acidic residues" evidence="1">
    <location>
        <begin position="1"/>
        <end position="15"/>
    </location>
</feature>
<dbReference type="EMBL" id="CM004466">
    <property type="protein sequence ID" value="OCU00235.1"/>
    <property type="molecule type" value="Genomic_DNA"/>
</dbReference>
<evidence type="ECO:0000313" key="3">
    <source>
        <dbReference type="Proteomes" id="UP000694892"/>
    </source>
</evidence>
<evidence type="ECO:0000256" key="1">
    <source>
        <dbReference type="SAM" id="MobiDB-lite"/>
    </source>
</evidence>
<reference evidence="3" key="1">
    <citation type="journal article" date="2016" name="Nature">
        <title>Genome evolution in the allotetraploid frog Xenopus laevis.</title>
        <authorList>
            <person name="Session A.M."/>
            <person name="Uno Y."/>
            <person name="Kwon T."/>
            <person name="Chapman J.A."/>
            <person name="Toyoda A."/>
            <person name="Takahashi S."/>
            <person name="Fukui A."/>
            <person name="Hikosaka A."/>
            <person name="Suzuki A."/>
            <person name="Kondo M."/>
            <person name="van Heeringen S.J."/>
            <person name="Quigley I."/>
            <person name="Heinz S."/>
            <person name="Ogino H."/>
            <person name="Ochi H."/>
            <person name="Hellsten U."/>
            <person name="Lyons J.B."/>
            <person name="Simakov O."/>
            <person name="Putnam N."/>
            <person name="Stites J."/>
            <person name="Kuroki Y."/>
            <person name="Tanaka T."/>
            <person name="Michiue T."/>
            <person name="Watanabe M."/>
            <person name="Bogdanovic O."/>
            <person name="Lister R."/>
            <person name="Georgiou G."/>
            <person name="Paranjpe S.S."/>
            <person name="van Kruijsbergen I."/>
            <person name="Shu S."/>
            <person name="Carlson J."/>
            <person name="Kinoshita T."/>
            <person name="Ohta Y."/>
            <person name="Mawaribuchi S."/>
            <person name="Jenkins J."/>
            <person name="Grimwood J."/>
            <person name="Schmutz J."/>
            <person name="Mitros T."/>
            <person name="Mozaffari S.V."/>
            <person name="Suzuki Y."/>
            <person name="Haramoto Y."/>
            <person name="Yamamoto T.S."/>
            <person name="Takagi C."/>
            <person name="Heald R."/>
            <person name="Miller K."/>
            <person name="Haudenschild C."/>
            <person name="Kitzman J."/>
            <person name="Nakayama T."/>
            <person name="Izutsu Y."/>
            <person name="Robert J."/>
            <person name="Fortriede J."/>
            <person name="Burns K."/>
            <person name="Lotay V."/>
            <person name="Karimi K."/>
            <person name="Yasuoka Y."/>
            <person name="Dichmann D.S."/>
            <person name="Flajnik M.F."/>
            <person name="Houston D.W."/>
            <person name="Shendure J."/>
            <person name="DuPasquier L."/>
            <person name="Vize P.D."/>
            <person name="Zorn A.M."/>
            <person name="Ito M."/>
            <person name="Marcotte E.M."/>
            <person name="Wallingford J.B."/>
            <person name="Ito Y."/>
            <person name="Asashima M."/>
            <person name="Ueno N."/>
            <person name="Matsuda Y."/>
            <person name="Veenstra G.J."/>
            <person name="Fujiyama A."/>
            <person name="Harland R.M."/>
            <person name="Taira M."/>
            <person name="Rokhsar D.S."/>
        </authorList>
    </citation>
    <scope>NUCLEOTIDE SEQUENCE [LARGE SCALE GENOMIC DNA]</scope>
    <source>
        <strain evidence="3">J</strain>
    </source>
</reference>
<accession>A0A974I3E8</accession>
<sequence>MHKAEPSKDPNKTESYDTPVGQHFSNKNQSLQDKKVLILKGNFKTERERKTYEFKCMLFNTLKQGLNLGSDFMSHYVT</sequence>
<gene>
    <name evidence="2" type="ORF">XELAEV_18006015mg</name>
</gene>
<feature type="region of interest" description="Disordered" evidence="1">
    <location>
        <begin position="1"/>
        <end position="29"/>
    </location>
</feature>